<comment type="catalytic activity">
    <reaction evidence="1 7">
        <text>an N-acyl-D-glucosamine 6-phosphate = an N-acyl-D-mannosamine 6-phosphate</text>
        <dbReference type="Rhea" id="RHEA:23932"/>
        <dbReference type="ChEBI" id="CHEBI:57599"/>
        <dbReference type="ChEBI" id="CHEBI:57666"/>
        <dbReference type="EC" id="5.1.3.9"/>
    </reaction>
</comment>
<dbReference type="Proteomes" id="UP000016464">
    <property type="component" value="Unassembled WGS sequence"/>
</dbReference>
<evidence type="ECO:0000256" key="5">
    <source>
        <dbReference type="ARBA" id="ARBA00023235"/>
    </source>
</evidence>
<protein>
    <recommendedName>
        <fullName evidence="7">Putative N-acetylmannosamine-6-phosphate 2-epimerase</fullName>
        <ecNumber evidence="7">5.1.3.9</ecNumber>
    </recommendedName>
    <alternativeName>
        <fullName evidence="7">ManNAc-6-P epimerase</fullName>
    </alternativeName>
</protein>
<dbReference type="EMBL" id="ATCL01000014">
    <property type="protein sequence ID" value="ERG67748.1"/>
    <property type="molecule type" value="Genomic_DNA"/>
</dbReference>
<evidence type="ECO:0000313" key="9">
    <source>
        <dbReference type="Proteomes" id="UP000016464"/>
    </source>
</evidence>
<dbReference type="Gene3D" id="3.20.20.70">
    <property type="entry name" value="Aldolase class I"/>
    <property type="match status" value="1"/>
</dbReference>
<dbReference type="UniPathway" id="UPA00629">
    <property type="reaction ID" value="UER00682"/>
</dbReference>
<dbReference type="RefSeq" id="WP_021066313.1">
    <property type="nucleotide sequence ID" value="NZ_ATCL01000014.1"/>
</dbReference>
<comment type="function">
    <text evidence="2 7">Converts N-acetylmannosamine-6-phosphate (ManNAc-6-P) to N-acetylglucosamine-6-phosphate (GlcNAc-6-P).</text>
</comment>
<dbReference type="HAMAP" id="MF_01235">
    <property type="entry name" value="ManNAc6P_epimer"/>
    <property type="match status" value="1"/>
</dbReference>
<keyword evidence="5 7" id="KW-0413">Isomerase</keyword>
<proteinExistence type="inferred from homology"/>
<dbReference type="PANTHER" id="PTHR36204">
    <property type="entry name" value="N-ACETYLMANNOSAMINE-6-PHOSPHATE 2-EPIMERASE-RELATED"/>
    <property type="match status" value="1"/>
</dbReference>
<evidence type="ECO:0000256" key="2">
    <source>
        <dbReference type="ARBA" id="ARBA00002147"/>
    </source>
</evidence>
<comment type="caution">
    <text evidence="8">The sequence shown here is derived from an EMBL/GenBank/DDBJ whole genome shotgun (WGS) entry which is preliminary data.</text>
</comment>
<keyword evidence="6 7" id="KW-0119">Carbohydrate metabolism</keyword>
<evidence type="ECO:0000313" key="8">
    <source>
        <dbReference type="EMBL" id="ERG67748.1"/>
    </source>
</evidence>
<dbReference type="GO" id="GO:0019262">
    <property type="term" value="P:N-acetylneuraminate catabolic process"/>
    <property type="evidence" value="ECO:0007669"/>
    <property type="project" value="UniProtKB-UniRule"/>
</dbReference>
<evidence type="ECO:0000256" key="4">
    <source>
        <dbReference type="ARBA" id="ARBA00007439"/>
    </source>
</evidence>
<gene>
    <name evidence="7" type="primary">nanE</name>
    <name evidence="8" type="ORF">M467_10695</name>
</gene>
<comment type="similarity">
    <text evidence="4 7">Belongs to the NanE family.</text>
</comment>
<dbReference type="EC" id="5.1.3.9" evidence="7"/>
<dbReference type="OrthoDB" id="9781704at2"/>
<evidence type="ECO:0000256" key="3">
    <source>
        <dbReference type="ARBA" id="ARBA00005081"/>
    </source>
</evidence>
<keyword evidence="9" id="KW-1185">Reference proteome</keyword>
<dbReference type="InterPro" id="IPR007260">
    <property type="entry name" value="NanE"/>
</dbReference>
<reference evidence="8 9" key="1">
    <citation type="journal article" date="2013" name="Genome Announc.">
        <title>Draft Genome Sequence of Exiguobacterium pavilionensis Strain RW-2, with Wide Thermal, Salinity, and pH Tolerance, Isolated from Modern Freshwater Microbialites.</title>
        <authorList>
            <person name="White R.A.III."/>
            <person name="Grassa C.J."/>
            <person name="Suttle C.A."/>
        </authorList>
    </citation>
    <scope>NUCLEOTIDE SEQUENCE [LARGE SCALE GENOMIC DNA]</scope>
    <source>
        <strain evidence="8 9">RW-2</strain>
    </source>
</reference>
<dbReference type="PATRIC" id="fig|1345023.5.peg.1148"/>
<dbReference type="NCBIfam" id="NF002231">
    <property type="entry name" value="PRK01130.1"/>
    <property type="match status" value="1"/>
</dbReference>
<name>U1LJS6_9BACL</name>
<dbReference type="FunFam" id="3.20.20.70:FF:000035">
    <property type="entry name" value="Putative N-acetylmannosamine-6-phosphate 2-epimerase"/>
    <property type="match status" value="1"/>
</dbReference>
<dbReference type="InterPro" id="IPR011060">
    <property type="entry name" value="RibuloseP-bd_barrel"/>
</dbReference>
<dbReference type="CDD" id="cd04729">
    <property type="entry name" value="NanE"/>
    <property type="match status" value="1"/>
</dbReference>
<accession>U1LJS6</accession>
<dbReference type="GO" id="GO:0005975">
    <property type="term" value="P:carbohydrate metabolic process"/>
    <property type="evidence" value="ECO:0007669"/>
    <property type="project" value="UniProtKB-UniRule"/>
</dbReference>
<dbReference type="PANTHER" id="PTHR36204:SF1">
    <property type="entry name" value="N-ACETYLMANNOSAMINE-6-PHOSPHATE 2-EPIMERASE-RELATED"/>
    <property type="match status" value="1"/>
</dbReference>
<evidence type="ECO:0000256" key="6">
    <source>
        <dbReference type="ARBA" id="ARBA00023277"/>
    </source>
</evidence>
<dbReference type="AlphaFoldDB" id="U1LJS6"/>
<organism evidence="8 9">
    <name type="scientific">Exiguobacterium chiriqhucha RW-2</name>
    <dbReference type="NCBI Taxonomy" id="1345023"/>
    <lineage>
        <taxon>Bacteria</taxon>
        <taxon>Bacillati</taxon>
        <taxon>Bacillota</taxon>
        <taxon>Bacilli</taxon>
        <taxon>Bacillales</taxon>
        <taxon>Bacillales Family XII. Incertae Sedis</taxon>
        <taxon>Exiguobacterium</taxon>
    </lineage>
</organism>
<evidence type="ECO:0000256" key="7">
    <source>
        <dbReference type="HAMAP-Rule" id="MF_01235"/>
    </source>
</evidence>
<dbReference type="GO" id="GO:0047465">
    <property type="term" value="F:N-acylglucosamine-6-phosphate 2-epimerase activity"/>
    <property type="evidence" value="ECO:0007669"/>
    <property type="project" value="UniProtKB-EC"/>
</dbReference>
<dbReference type="InterPro" id="IPR013785">
    <property type="entry name" value="Aldolase_TIM"/>
</dbReference>
<dbReference type="eggNOG" id="COG3010">
    <property type="taxonomic scope" value="Bacteria"/>
</dbReference>
<dbReference type="GO" id="GO:0005829">
    <property type="term" value="C:cytosol"/>
    <property type="evidence" value="ECO:0007669"/>
    <property type="project" value="TreeGrafter"/>
</dbReference>
<dbReference type="GO" id="GO:0006053">
    <property type="term" value="P:N-acetylmannosamine catabolic process"/>
    <property type="evidence" value="ECO:0007669"/>
    <property type="project" value="TreeGrafter"/>
</dbReference>
<dbReference type="SUPFAM" id="SSF51366">
    <property type="entry name" value="Ribulose-phoshate binding barrel"/>
    <property type="match status" value="1"/>
</dbReference>
<sequence>MMEQLKGKLIVSCQALEEEPLHGAEIMARMAIAAKEGGAAGIRANGIDDIKSIKQAVDLPLIGIIKREFPGSSVYITPTLEEVESLVVAGVEVIALDATNRVRPDGSTIESFFPILKERYPNQRFMADCATIEDAQRAEKLGFDCVAPTLFGYTEETTGRKLYENDFSFLKEMVDAVNLPVIAEGNILTPDHARRVIEAGAYSVVVGGAITRPQQIAKRFVDEMQNRILT</sequence>
<comment type="pathway">
    <text evidence="3 7">Amino-sugar metabolism; N-acetylneuraminate degradation; D-fructose 6-phosphate from N-acetylneuraminate: step 3/5.</text>
</comment>
<evidence type="ECO:0000256" key="1">
    <source>
        <dbReference type="ARBA" id="ARBA00000056"/>
    </source>
</evidence>
<dbReference type="Pfam" id="PF04131">
    <property type="entry name" value="NanE"/>
    <property type="match status" value="1"/>
</dbReference>